<dbReference type="OrthoDB" id="2414543at2"/>
<reference evidence="3 4" key="2">
    <citation type="submission" date="2016-09" db="EMBL/GenBank/DDBJ databases">
        <authorList>
            <consortium name="Pathogen Informatics"/>
            <person name="Sun Q."/>
            <person name="Inoue M."/>
        </authorList>
    </citation>
    <scope>NUCLEOTIDE SEQUENCE [LARGE SCALE GENOMIC DNA]</scope>
    <source>
        <strain evidence="3 4">82C</strain>
    </source>
</reference>
<sequence>MKVGRYLLLLVLGGIIGGIIGALIGAFDNVSRYTDVLSHIALSFNGPIILCVIASVINVVLTLVLYKVQQQAINYKHQTEQVLDEQQADHYEKKANLKFISSDLICYFQISVSLLTMLIIILTHSSDDAILFSIIPYMITIIPSIMTGFFVRKFDSRYPKQGEEQYTEKILAIMDEGERHITLVSMFKIYRYNLAIIMIGGIILGLFSLSTGINQSAGLFILIILFIYNAFGYTLKVRKFYK</sequence>
<evidence type="ECO:0000313" key="5">
    <source>
        <dbReference type="Proteomes" id="UP000095768"/>
    </source>
</evidence>
<feature type="transmembrane region" description="Helical" evidence="1">
    <location>
        <begin position="189"/>
        <end position="210"/>
    </location>
</feature>
<keyword evidence="1" id="KW-1133">Transmembrane helix</keyword>
<feature type="transmembrane region" description="Helical" evidence="1">
    <location>
        <begin position="47"/>
        <end position="66"/>
    </location>
</feature>
<dbReference type="AlphaFoldDB" id="A0A1D4JVN2"/>
<dbReference type="Pfam" id="PF11368">
    <property type="entry name" value="DUF3169"/>
    <property type="match status" value="1"/>
</dbReference>
<evidence type="ECO:0000256" key="1">
    <source>
        <dbReference type="SAM" id="Phobius"/>
    </source>
</evidence>
<dbReference type="Proteomes" id="UP000095768">
    <property type="component" value="Unassembled WGS sequence"/>
</dbReference>
<protein>
    <submittedName>
        <fullName evidence="2">Membrane protein</fullName>
    </submittedName>
</protein>
<keyword evidence="1" id="KW-0812">Transmembrane</keyword>
<reference evidence="2 5" key="1">
    <citation type="submission" date="2016-09" db="EMBL/GenBank/DDBJ databases">
        <authorList>
            <consortium name="Pathogen Informatics"/>
        </authorList>
    </citation>
    <scope>NUCLEOTIDE SEQUENCE [LARGE SCALE GENOMIC DNA]</scope>
    <source>
        <strain evidence="2 5">82B</strain>
    </source>
</reference>
<dbReference type="RefSeq" id="WP_069995458.1">
    <property type="nucleotide sequence ID" value="NZ_FMPG01000002.1"/>
</dbReference>
<evidence type="ECO:0000313" key="3">
    <source>
        <dbReference type="EMBL" id="SCS87023.1"/>
    </source>
</evidence>
<name>A0A1D4JVN2_9STAP</name>
<keyword evidence="1" id="KW-0472">Membrane</keyword>
<dbReference type="EMBL" id="FMPI01000007">
    <property type="protein sequence ID" value="SCS87023.1"/>
    <property type="molecule type" value="Genomic_DNA"/>
</dbReference>
<accession>A0A1D4JVN2</accession>
<dbReference type="EMBL" id="FMPG01000002">
    <property type="protein sequence ID" value="SCS65855.1"/>
    <property type="molecule type" value="Genomic_DNA"/>
</dbReference>
<keyword evidence="4" id="KW-1185">Reference proteome</keyword>
<proteinExistence type="predicted"/>
<feature type="transmembrane region" description="Helical" evidence="1">
    <location>
        <begin position="129"/>
        <end position="151"/>
    </location>
</feature>
<dbReference type="Proteomes" id="UP000095412">
    <property type="component" value="Unassembled WGS sequence"/>
</dbReference>
<organism evidence="2 5">
    <name type="scientific">Staphylococcus caeli</name>
    <dbReference type="NCBI Taxonomy" id="2201815"/>
    <lineage>
        <taxon>Bacteria</taxon>
        <taxon>Bacillati</taxon>
        <taxon>Bacillota</taxon>
        <taxon>Bacilli</taxon>
        <taxon>Bacillales</taxon>
        <taxon>Staphylococcaceae</taxon>
        <taxon>Staphylococcus</taxon>
    </lineage>
</organism>
<dbReference type="InterPro" id="IPR036259">
    <property type="entry name" value="MFS_trans_sf"/>
</dbReference>
<evidence type="ECO:0000313" key="4">
    <source>
        <dbReference type="Proteomes" id="UP000095412"/>
    </source>
</evidence>
<feature type="transmembrane region" description="Helical" evidence="1">
    <location>
        <begin position="216"/>
        <end position="235"/>
    </location>
</feature>
<feature type="transmembrane region" description="Helical" evidence="1">
    <location>
        <begin position="7"/>
        <end position="27"/>
    </location>
</feature>
<feature type="transmembrane region" description="Helical" evidence="1">
    <location>
        <begin position="104"/>
        <end position="123"/>
    </location>
</feature>
<dbReference type="InterPro" id="IPR021509">
    <property type="entry name" value="DUF3169"/>
</dbReference>
<evidence type="ECO:0000313" key="2">
    <source>
        <dbReference type="EMBL" id="SCS65855.1"/>
    </source>
</evidence>
<dbReference type="SUPFAM" id="SSF103473">
    <property type="entry name" value="MFS general substrate transporter"/>
    <property type="match status" value="1"/>
</dbReference>
<gene>
    <name evidence="2" type="ORF">SAMEA2297795_00916</name>
    <name evidence="3" type="ORF">SAMEA2297796_01287</name>
</gene>